<dbReference type="RefSeq" id="WP_191284435.1">
    <property type="nucleotide sequence ID" value="NZ_BNCH01000001.1"/>
</dbReference>
<dbReference type="EMBL" id="BNCH01000001">
    <property type="protein sequence ID" value="GHE85025.1"/>
    <property type="molecule type" value="Genomic_DNA"/>
</dbReference>
<evidence type="ECO:0000313" key="4">
    <source>
        <dbReference type="Proteomes" id="UP000609802"/>
    </source>
</evidence>
<reference evidence="4" key="1">
    <citation type="journal article" date="2019" name="Int. J. Syst. Evol. Microbiol.">
        <title>The Global Catalogue of Microorganisms (GCM) 10K type strain sequencing project: providing services to taxonomists for standard genome sequencing and annotation.</title>
        <authorList>
            <consortium name="The Broad Institute Genomics Platform"/>
            <consortium name="The Broad Institute Genome Sequencing Center for Infectious Disease"/>
            <person name="Wu L."/>
            <person name="Ma J."/>
        </authorList>
    </citation>
    <scope>NUCLEOTIDE SEQUENCE [LARGE SCALE GENOMIC DNA]</scope>
    <source>
        <strain evidence="4">KCTC 42443</strain>
    </source>
</reference>
<feature type="region of interest" description="Disordered" evidence="1">
    <location>
        <begin position="78"/>
        <end position="97"/>
    </location>
</feature>
<protein>
    <submittedName>
        <fullName evidence="3">Helix-turn-helix domain containing protein</fullName>
    </submittedName>
</protein>
<gene>
    <name evidence="3" type="ORF">GCM10016455_00090</name>
</gene>
<dbReference type="InterPro" id="IPR045599">
    <property type="entry name" value="DUF6456"/>
</dbReference>
<evidence type="ECO:0000313" key="3">
    <source>
        <dbReference type="EMBL" id="GHE85025.1"/>
    </source>
</evidence>
<evidence type="ECO:0000259" key="2">
    <source>
        <dbReference type="Pfam" id="PF20057"/>
    </source>
</evidence>
<dbReference type="Pfam" id="PF20057">
    <property type="entry name" value="DUF6456"/>
    <property type="match status" value="1"/>
</dbReference>
<name>A0ABQ3IIS6_9RHOB</name>
<evidence type="ECO:0000256" key="1">
    <source>
        <dbReference type="SAM" id="MobiDB-lite"/>
    </source>
</evidence>
<feature type="domain" description="DUF6456" evidence="2">
    <location>
        <begin position="221"/>
        <end position="355"/>
    </location>
</feature>
<accession>A0ABQ3IIS6</accession>
<sequence length="365" mass="39970">MQNATPSGIEHNSVLRWLPDEVHLYLKHTEKGTSIRSLARDMGVHASTVMRQVRKTEARRDDPLVDALLTRLGAGVRDGQADLDPADHRQDDTMEDPVSPHMMRLLRAMMKDRAVMVVSQGVDTAVVLAARDDGDPVTLAKGPTEVVEVMALRGWIEGNTQGRICRYHMTAEGRVALNRMLAQAESRATGFAEAQTPFMGLAGDGTRGKAARSTQRTRRPIGADSPVRVLGRAKGAQKPYLSPDLVRAAERLHRDFALGQCAVSGLNSWDRVQAAGQGQGLAVRAGHPSDRKLDARRRFSDAITALGPELGQIAMAVCCHERGMERIEADMAMPARSGKYLLRVALSYLARHYDQVAGDDHDLIY</sequence>
<organism evidence="3 4">
    <name type="scientific">Aliiroseovarius zhejiangensis</name>
    <dbReference type="NCBI Taxonomy" id="1632025"/>
    <lineage>
        <taxon>Bacteria</taxon>
        <taxon>Pseudomonadati</taxon>
        <taxon>Pseudomonadota</taxon>
        <taxon>Alphaproteobacteria</taxon>
        <taxon>Rhodobacterales</taxon>
        <taxon>Paracoccaceae</taxon>
        <taxon>Aliiroseovarius</taxon>
    </lineage>
</organism>
<keyword evidence="4" id="KW-1185">Reference proteome</keyword>
<comment type="caution">
    <text evidence="3">The sequence shown here is derived from an EMBL/GenBank/DDBJ whole genome shotgun (WGS) entry which is preliminary data.</text>
</comment>
<proteinExistence type="predicted"/>
<dbReference type="Proteomes" id="UP000609802">
    <property type="component" value="Unassembled WGS sequence"/>
</dbReference>